<sequence length="825" mass="91959">MPTPTASSAQSTHPQTVTQFRALIWHSLDNDLLETALFTSERLYAYDSKTPDSAHLYALCLLRNAQYRQAEALTKKWLKHVGCAYVYAQCCLKLGDTKLSDGVAALEGCKRSWGPSPGWNQHTDTERKVLPDAAAIHCLIGRLWHALGDTKKAVDAYVAAVKVNPFLWEAFTGLCDTGRRFTSTHPLRPLMILGVNLRVNNIFKQSPEMVEYCKVMANVAASEEPPARTRNGSENLQNDPFISSGYTRDRGDLAYNNHPSFFNRLNEGTGSASHLDTPTAQPSGSGQSDLLGVATGAGDKPPPVRKTRAAVADAGVRKLTSRSVRDNNAEMKRPISSSSTGEPTIPAAPARRSTRLNTLKFSSKLGSGAERETRLSAKDRTDREQKKRAVSTRLKSNLVAGGKDKDKEDVNVRDNPTSSGPDRTVRASTQHATDAGNGSLKRKIAPSEPSLTRVSKKQMSDVPPARQQLLPIKDKNREDAQLYLLDLYRRLGNGYFNLNRYNCPESLQVLGSLPSSQRETPRIQCLMGKAYYEMAQYNEAEALFSKVRTMDPVRSEDMEVFSTILWHQRKDVELSFLARELMDLDRASPEAWCALGNSFSLQRDHDQALKCFKRATMLNPKLAYAFTLQGHEHVSNEEYEKALVSYRNAVAADNRHYNAWYGLGKVYEKMGKYEVAEKHFRTASKINPTNAVLICCVGMVLEKMKDFDGALCQYNEAVKISPKSALSRFKKARTLMSMQNYQAALEELTILKDLAPDEANVHFTLGRLYKSLHNKTLAIKHLTIALNLDPKAGHLIKEVIENLDEDDDTCSIEDSEVYRLLEGDA</sequence>
<dbReference type="Gene3D" id="1.25.40.10">
    <property type="entry name" value="Tetratricopeptide repeat domain"/>
    <property type="match status" value="4"/>
</dbReference>
<dbReference type="Pfam" id="PF13414">
    <property type="entry name" value="TPR_11"/>
    <property type="match status" value="1"/>
</dbReference>
<dbReference type="Pfam" id="PF12895">
    <property type="entry name" value="ANAPC3"/>
    <property type="match status" value="1"/>
</dbReference>
<feature type="repeat" description="TPR" evidence="3">
    <location>
        <begin position="623"/>
        <end position="656"/>
    </location>
</feature>
<reference evidence="5 6" key="1">
    <citation type="submission" date="2019-09" db="EMBL/GenBank/DDBJ databases">
        <title>Draft genome of the ectomycorrhizal ascomycete Sphaerosporella brunnea.</title>
        <authorList>
            <consortium name="DOE Joint Genome Institute"/>
            <person name="Benucci G.M."/>
            <person name="Marozzi G."/>
            <person name="Antonielli L."/>
            <person name="Sanchez S."/>
            <person name="Marco P."/>
            <person name="Wang X."/>
            <person name="Falini L.B."/>
            <person name="Barry K."/>
            <person name="Haridas S."/>
            <person name="Lipzen A."/>
            <person name="Labutti K."/>
            <person name="Grigoriev I.V."/>
            <person name="Murat C."/>
            <person name="Martin F."/>
            <person name="Albertini E."/>
            <person name="Donnini D."/>
            <person name="Bonito G."/>
        </authorList>
    </citation>
    <scope>NUCLEOTIDE SEQUENCE [LARGE SCALE GENOMIC DNA]</scope>
    <source>
        <strain evidence="5 6">Sb_GMNB300</strain>
    </source>
</reference>
<dbReference type="GO" id="GO:0016567">
    <property type="term" value="P:protein ubiquitination"/>
    <property type="evidence" value="ECO:0007669"/>
    <property type="project" value="TreeGrafter"/>
</dbReference>
<feature type="repeat" description="TPR" evidence="3">
    <location>
        <begin position="657"/>
        <end position="690"/>
    </location>
</feature>
<keyword evidence="1 3" id="KW-0802">TPR repeat</keyword>
<feature type="region of interest" description="Disordered" evidence="4">
    <location>
        <begin position="223"/>
        <end position="243"/>
    </location>
</feature>
<dbReference type="OrthoDB" id="329563at2759"/>
<feature type="repeat" description="TPR" evidence="3">
    <location>
        <begin position="589"/>
        <end position="622"/>
    </location>
</feature>
<feature type="compositionally biased region" description="Polar residues" evidence="4">
    <location>
        <begin position="266"/>
        <end position="288"/>
    </location>
</feature>
<evidence type="ECO:0000256" key="4">
    <source>
        <dbReference type="SAM" id="MobiDB-lite"/>
    </source>
</evidence>
<feature type="repeat" description="TPR" evidence="3">
    <location>
        <begin position="691"/>
        <end position="724"/>
    </location>
</feature>
<dbReference type="EMBL" id="VXIS01000408">
    <property type="protein sequence ID" value="KAA8893736.1"/>
    <property type="molecule type" value="Genomic_DNA"/>
</dbReference>
<dbReference type="InterPro" id="IPR011990">
    <property type="entry name" value="TPR-like_helical_dom_sf"/>
</dbReference>
<dbReference type="AlphaFoldDB" id="A0A5J5EFN0"/>
<gene>
    <name evidence="5" type="ORF">FN846DRAFT_901190</name>
</gene>
<organism evidence="5 6">
    <name type="scientific">Sphaerosporella brunnea</name>
    <dbReference type="NCBI Taxonomy" id="1250544"/>
    <lineage>
        <taxon>Eukaryota</taxon>
        <taxon>Fungi</taxon>
        <taxon>Dikarya</taxon>
        <taxon>Ascomycota</taxon>
        <taxon>Pezizomycotina</taxon>
        <taxon>Pezizomycetes</taxon>
        <taxon>Pezizales</taxon>
        <taxon>Pyronemataceae</taxon>
        <taxon>Sphaerosporella</taxon>
    </lineage>
</organism>
<feature type="repeat" description="TPR" evidence="3">
    <location>
        <begin position="759"/>
        <end position="792"/>
    </location>
</feature>
<dbReference type="InParanoid" id="A0A5J5EFN0"/>
<feature type="region of interest" description="Disordered" evidence="4">
    <location>
        <begin position="264"/>
        <end position="463"/>
    </location>
</feature>
<protein>
    <recommendedName>
        <fullName evidence="7">Protein bimA</fullName>
    </recommendedName>
</protein>
<evidence type="ECO:0000256" key="3">
    <source>
        <dbReference type="PROSITE-ProRule" id="PRU00339"/>
    </source>
</evidence>
<dbReference type="Pfam" id="PF00515">
    <property type="entry name" value="TPR_1"/>
    <property type="match status" value="1"/>
</dbReference>
<dbReference type="GO" id="GO:0007091">
    <property type="term" value="P:metaphase/anaphase transition of mitotic cell cycle"/>
    <property type="evidence" value="ECO:0007669"/>
    <property type="project" value="TreeGrafter"/>
</dbReference>
<dbReference type="PROSITE" id="PS50005">
    <property type="entry name" value="TPR"/>
    <property type="match status" value="7"/>
</dbReference>
<keyword evidence="6" id="KW-1185">Reference proteome</keyword>
<dbReference type="FunCoup" id="A0A5J5EFN0">
    <property type="interactions" value="916"/>
</dbReference>
<evidence type="ECO:0008006" key="7">
    <source>
        <dbReference type="Google" id="ProtNLM"/>
    </source>
</evidence>
<feature type="compositionally biased region" description="Polar residues" evidence="4">
    <location>
        <begin position="414"/>
        <end position="432"/>
    </location>
</feature>
<dbReference type="PANTHER" id="PTHR12558:SF13">
    <property type="entry name" value="CELL DIVISION CYCLE PROTEIN 27 HOMOLOG"/>
    <property type="match status" value="1"/>
</dbReference>
<dbReference type="InterPro" id="IPR019734">
    <property type="entry name" value="TPR_rpt"/>
</dbReference>
<dbReference type="SUPFAM" id="SSF81901">
    <property type="entry name" value="HCP-like"/>
    <property type="match status" value="1"/>
</dbReference>
<dbReference type="Pfam" id="PF13181">
    <property type="entry name" value="TPR_8"/>
    <property type="match status" value="1"/>
</dbReference>
<proteinExistence type="inferred from homology"/>
<feature type="compositionally biased region" description="Polar residues" evidence="4">
    <location>
        <begin position="355"/>
        <end position="365"/>
    </location>
</feature>
<feature type="repeat" description="TPR" evidence="3">
    <location>
        <begin position="521"/>
        <end position="554"/>
    </location>
</feature>
<dbReference type="PROSITE" id="PS50293">
    <property type="entry name" value="TPR_REGION"/>
    <property type="match status" value="1"/>
</dbReference>
<dbReference type="GO" id="GO:0051301">
    <property type="term" value="P:cell division"/>
    <property type="evidence" value="ECO:0007669"/>
    <property type="project" value="TreeGrafter"/>
</dbReference>
<comment type="caution">
    <text evidence="5">The sequence shown here is derived from an EMBL/GenBank/DDBJ whole genome shotgun (WGS) entry which is preliminary data.</text>
</comment>
<evidence type="ECO:0000256" key="1">
    <source>
        <dbReference type="ARBA" id="ARBA00022803"/>
    </source>
</evidence>
<dbReference type="GO" id="GO:0005680">
    <property type="term" value="C:anaphase-promoting complex"/>
    <property type="evidence" value="ECO:0007669"/>
    <property type="project" value="UniProtKB-ARBA"/>
</dbReference>
<feature type="compositionally biased region" description="Polar residues" evidence="4">
    <location>
        <begin position="230"/>
        <end position="243"/>
    </location>
</feature>
<name>A0A5J5EFN0_9PEZI</name>
<dbReference type="SMART" id="SM00028">
    <property type="entry name" value="TPR"/>
    <property type="match status" value="8"/>
</dbReference>
<accession>A0A5J5EFN0</accession>
<comment type="similarity">
    <text evidence="2">Belongs to the APC3/CDC27 family.</text>
</comment>
<evidence type="ECO:0000313" key="5">
    <source>
        <dbReference type="EMBL" id="KAA8893736.1"/>
    </source>
</evidence>
<feature type="compositionally biased region" description="Basic and acidic residues" evidence="4">
    <location>
        <begin position="323"/>
        <end position="333"/>
    </location>
</feature>
<evidence type="ECO:0000313" key="6">
    <source>
        <dbReference type="Proteomes" id="UP000326924"/>
    </source>
</evidence>
<feature type="compositionally biased region" description="Basic and acidic residues" evidence="4">
    <location>
        <begin position="402"/>
        <end position="412"/>
    </location>
</feature>
<dbReference type="PANTHER" id="PTHR12558">
    <property type="entry name" value="CELL DIVISION CYCLE 16,23,27"/>
    <property type="match status" value="1"/>
</dbReference>
<dbReference type="GO" id="GO:0005737">
    <property type="term" value="C:cytoplasm"/>
    <property type="evidence" value="ECO:0007669"/>
    <property type="project" value="TreeGrafter"/>
</dbReference>
<feature type="repeat" description="TPR" evidence="3">
    <location>
        <begin position="134"/>
        <end position="167"/>
    </location>
</feature>
<dbReference type="GO" id="GO:0031145">
    <property type="term" value="P:anaphase-promoting complex-dependent catabolic process"/>
    <property type="evidence" value="ECO:0007669"/>
    <property type="project" value="TreeGrafter"/>
</dbReference>
<dbReference type="SUPFAM" id="SSF48452">
    <property type="entry name" value="TPR-like"/>
    <property type="match status" value="2"/>
</dbReference>
<evidence type="ECO:0000256" key="2">
    <source>
        <dbReference type="ARBA" id="ARBA00038210"/>
    </source>
</evidence>
<dbReference type="Proteomes" id="UP000326924">
    <property type="component" value="Unassembled WGS sequence"/>
</dbReference>
<feature type="compositionally biased region" description="Basic and acidic residues" evidence="4">
    <location>
        <begin position="369"/>
        <end position="387"/>
    </location>
</feature>